<evidence type="ECO:0000259" key="7">
    <source>
        <dbReference type="Pfam" id="PF07731"/>
    </source>
</evidence>
<dbReference type="EMBL" id="JABAYA010000145">
    <property type="protein sequence ID" value="KAF7723608.1"/>
    <property type="molecule type" value="Genomic_DNA"/>
</dbReference>
<evidence type="ECO:0000313" key="10">
    <source>
        <dbReference type="Proteomes" id="UP000605846"/>
    </source>
</evidence>
<evidence type="ECO:0000256" key="4">
    <source>
        <dbReference type="ARBA" id="ARBA00023008"/>
    </source>
</evidence>
<reference evidence="9" key="1">
    <citation type="submission" date="2020-01" db="EMBL/GenBank/DDBJ databases">
        <title>Genome Sequencing of Three Apophysomyces-Like Fungal Strains Confirms a Novel Fungal Genus in the Mucoromycota with divergent Burkholderia-like Endosymbiotic Bacteria.</title>
        <authorList>
            <person name="Stajich J.E."/>
            <person name="Macias A.M."/>
            <person name="Carter-House D."/>
            <person name="Lovett B."/>
            <person name="Kasson L.R."/>
            <person name="Berry K."/>
            <person name="Grigoriev I."/>
            <person name="Chang Y."/>
            <person name="Spatafora J."/>
            <person name="Kasson M.T."/>
        </authorList>
    </citation>
    <scope>NUCLEOTIDE SEQUENCE</scope>
    <source>
        <strain evidence="9">NRRL A-21654</strain>
    </source>
</reference>
<evidence type="ECO:0000256" key="3">
    <source>
        <dbReference type="ARBA" id="ARBA00023002"/>
    </source>
</evidence>
<dbReference type="InterPro" id="IPR011707">
    <property type="entry name" value="Cu-oxidase-like_N"/>
</dbReference>
<dbReference type="GO" id="GO:0016491">
    <property type="term" value="F:oxidoreductase activity"/>
    <property type="evidence" value="ECO:0007669"/>
    <property type="project" value="UniProtKB-KW"/>
</dbReference>
<feature type="chain" id="PRO_5034826040" description="Laccase" evidence="5">
    <location>
        <begin position="18"/>
        <end position="591"/>
    </location>
</feature>
<accession>A0A8H7BPL8</accession>
<evidence type="ECO:0000256" key="1">
    <source>
        <dbReference type="ARBA" id="ARBA00010609"/>
    </source>
</evidence>
<dbReference type="SUPFAM" id="SSF49503">
    <property type="entry name" value="Cupredoxins"/>
    <property type="match status" value="3"/>
</dbReference>
<gene>
    <name evidence="9" type="ORF">EC973_001802</name>
</gene>
<evidence type="ECO:0000259" key="8">
    <source>
        <dbReference type="Pfam" id="PF07732"/>
    </source>
</evidence>
<dbReference type="OrthoDB" id="2121828at2759"/>
<feature type="signal peptide" evidence="5">
    <location>
        <begin position="1"/>
        <end position="17"/>
    </location>
</feature>
<dbReference type="CDD" id="cd04205">
    <property type="entry name" value="CuRO_2_LCC_like"/>
    <property type="match status" value="1"/>
</dbReference>
<keyword evidence="10" id="KW-1185">Reference proteome</keyword>
<sequence length="591" mass="67548">MQLFLLIALLLSTLAAAEHRRFELVISSAKLNPDCHSEGYETLLINGQFPAPAIRVMRNDDVEIVVRNDLHSRPTTIHFHGIRQYGTVDADGVPDVTQAAIEPGETYVYRFRVMYQSGTYYYHAHVGLQDDTVQGQFIVYEDERSVPGSPGQLVDGPYVYDDELTIHLSEWWHKDIQDREDYYMGPDFVYDQGAESVLINGRTVFNQSNIAEKHCPGYSVLNVEPNKVYRLRVIGGVTFRVLGLAIKDHPLTIIEVDGELTKPHEVPYLEVGPGQRFSVLLRTQDHLPGSLFAVATSYRWRRRTRSYTENGYAYLQYSDPAPVEGLAAAVALMKPVSYLADIKRLEDVIEEYEDKKEEVTQQSTNETLPYALFNELPPFPTNDTRDWIWPDLVPLRPRDPVLDLPSSRTIKLRAFTVNDPVDHTRYWINGRPPPVRRLPILHEYYAGKRAKTLDMDTDGYNTNLQTFPVRFNETLDIVLQNALVGTQCLLHPWHTHGHAHYQISSGDGEYDEELHGHLRNFPHPLYKDITTVYPTAVDNSTTGCGWAKIRIVADNPGFWAIHCHITTHMMQGKIAILEEAPELIDYFKLYK</sequence>
<evidence type="ECO:0000256" key="2">
    <source>
        <dbReference type="ARBA" id="ARBA00022723"/>
    </source>
</evidence>
<dbReference type="Pfam" id="PF07731">
    <property type="entry name" value="Cu-oxidase_2"/>
    <property type="match status" value="1"/>
</dbReference>
<protein>
    <recommendedName>
        <fullName evidence="11">Laccase</fullName>
    </recommendedName>
</protein>
<evidence type="ECO:0000313" key="9">
    <source>
        <dbReference type="EMBL" id="KAF7723608.1"/>
    </source>
</evidence>
<feature type="domain" description="Plastocyanin-like" evidence="8">
    <location>
        <begin position="30"/>
        <end position="142"/>
    </location>
</feature>
<dbReference type="InterPro" id="IPR008972">
    <property type="entry name" value="Cupredoxin"/>
</dbReference>
<dbReference type="InterPro" id="IPR045087">
    <property type="entry name" value="Cu-oxidase_fam"/>
</dbReference>
<evidence type="ECO:0000256" key="5">
    <source>
        <dbReference type="SAM" id="SignalP"/>
    </source>
</evidence>
<dbReference type="PANTHER" id="PTHR11709">
    <property type="entry name" value="MULTI-COPPER OXIDASE"/>
    <property type="match status" value="1"/>
</dbReference>
<dbReference type="Proteomes" id="UP000605846">
    <property type="component" value="Unassembled WGS sequence"/>
</dbReference>
<proteinExistence type="inferred from homology"/>
<keyword evidence="4" id="KW-0186">Copper</keyword>
<keyword evidence="5" id="KW-0732">Signal</keyword>
<keyword evidence="3" id="KW-0560">Oxidoreductase</keyword>
<dbReference type="InterPro" id="IPR001117">
    <property type="entry name" value="Cu-oxidase_2nd"/>
</dbReference>
<comment type="caution">
    <text evidence="9">The sequence shown here is derived from an EMBL/GenBank/DDBJ whole genome shotgun (WGS) entry which is preliminary data.</text>
</comment>
<comment type="similarity">
    <text evidence="1">Belongs to the multicopper oxidase family.</text>
</comment>
<dbReference type="AlphaFoldDB" id="A0A8H7BPL8"/>
<evidence type="ECO:0000259" key="6">
    <source>
        <dbReference type="Pfam" id="PF00394"/>
    </source>
</evidence>
<dbReference type="CDD" id="cd04207">
    <property type="entry name" value="CuRO_3_LCC_like"/>
    <property type="match status" value="1"/>
</dbReference>
<dbReference type="PANTHER" id="PTHR11709:SF394">
    <property type="entry name" value="FI03373P-RELATED"/>
    <property type="match status" value="1"/>
</dbReference>
<feature type="domain" description="Plastocyanin-like" evidence="7">
    <location>
        <begin position="438"/>
        <end position="579"/>
    </location>
</feature>
<dbReference type="Pfam" id="PF07732">
    <property type="entry name" value="Cu-oxidase_3"/>
    <property type="match status" value="1"/>
</dbReference>
<evidence type="ECO:0008006" key="11">
    <source>
        <dbReference type="Google" id="ProtNLM"/>
    </source>
</evidence>
<dbReference type="Pfam" id="PF00394">
    <property type="entry name" value="Cu-oxidase"/>
    <property type="match status" value="1"/>
</dbReference>
<keyword evidence="2" id="KW-0479">Metal-binding</keyword>
<dbReference type="InterPro" id="IPR011706">
    <property type="entry name" value="Cu-oxidase_C"/>
</dbReference>
<feature type="domain" description="Plastocyanin-like" evidence="6">
    <location>
        <begin position="163"/>
        <end position="318"/>
    </location>
</feature>
<name>A0A8H7BPL8_9FUNG</name>
<dbReference type="Gene3D" id="2.60.40.420">
    <property type="entry name" value="Cupredoxins - blue copper proteins"/>
    <property type="match status" value="3"/>
</dbReference>
<organism evidence="9 10">
    <name type="scientific">Apophysomyces ossiformis</name>
    <dbReference type="NCBI Taxonomy" id="679940"/>
    <lineage>
        <taxon>Eukaryota</taxon>
        <taxon>Fungi</taxon>
        <taxon>Fungi incertae sedis</taxon>
        <taxon>Mucoromycota</taxon>
        <taxon>Mucoromycotina</taxon>
        <taxon>Mucoromycetes</taxon>
        <taxon>Mucorales</taxon>
        <taxon>Mucorineae</taxon>
        <taxon>Mucoraceae</taxon>
        <taxon>Apophysomyces</taxon>
    </lineage>
</organism>
<dbReference type="CDD" id="cd04206">
    <property type="entry name" value="CuRO_1_LCC_like"/>
    <property type="match status" value="1"/>
</dbReference>
<dbReference type="GO" id="GO:0005507">
    <property type="term" value="F:copper ion binding"/>
    <property type="evidence" value="ECO:0007669"/>
    <property type="project" value="InterPro"/>
</dbReference>